<sequence length="351" mass="36253">MDNTSQQRSAALQSLYDRSARVQSAWSARPVAGHPARSLWDAKFWSDVRALAASVKRLDGSEVLVPPFVLAFLVEHNAAFTLQRPYDLAAMDPARAPRAIGNFRADASYRFEFVDGGWWSDPEFAPVSAPASAHPNIASQPAGPSEASPFVARAGSVLATQSSGRVPALPGNPSTTTAPKSASRQPRAASAAASDTASMEVSPISGTRSSPQAFDRPDTSSGRVTRSASKPAEGTASGRVPAPSTTTPRPSAPADAAAHQQKGAGAPGGPRAVARQKAGSSASPSNPPAVTKKATRKASTAAKNTKAAPTKPGGTPPMPSKTSSPAPQGPGPFPHTFDFNGRDLVDHWVPM</sequence>
<feature type="compositionally biased region" description="Low complexity" evidence="1">
    <location>
        <begin position="241"/>
        <end position="311"/>
    </location>
</feature>
<evidence type="ECO:0000256" key="1">
    <source>
        <dbReference type="SAM" id="MobiDB-lite"/>
    </source>
</evidence>
<dbReference type="AlphaFoldDB" id="A0A371CH18"/>
<name>A0A371CH18_9APHY</name>
<evidence type="ECO:0000313" key="3">
    <source>
        <dbReference type="Proteomes" id="UP000256964"/>
    </source>
</evidence>
<dbReference type="Proteomes" id="UP000256964">
    <property type="component" value="Unassembled WGS sequence"/>
</dbReference>
<accession>A0A371CH18</accession>
<proteinExistence type="predicted"/>
<dbReference type="OrthoDB" id="10651258at2759"/>
<gene>
    <name evidence="2" type="ORF">OH76DRAFT_1491012</name>
</gene>
<organism evidence="2 3">
    <name type="scientific">Lentinus brumalis</name>
    <dbReference type="NCBI Taxonomy" id="2498619"/>
    <lineage>
        <taxon>Eukaryota</taxon>
        <taxon>Fungi</taxon>
        <taxon>Dikarya</taxon>
        <taxon>Basidiomycota</taxon>
        <taxon>Agaricomycotina</taxon>
        <taxon>Agaricomycetes</taxon>
        <taxon>Polyporales</taxon>
        <taxon>Polyporaceae</taxon>
        <taxon>Lentinus</taxon>
    </lineage>
</organism>
<feature type="region of interest" description="Disordered" evidence="1">
    <location>
        <begin position="161"/>
        <end position="341"/>
    </location>
</feature>
<reference evidence="2 3" key="1">
    <citation type="journal article" date="2018" name="Biotechnol. Biofuels">
        <title>Integrative visual omics of the white-rot fungus Polyporus brumalis exposes the biotechnological potential of its oxidative enzymes for delignifying raw plant biomass.</title>
        <authorList>
            <person name="Miyauchi S."/>
            <person name="Rancon A."/>
            <person name="Drula E."/>
            <person name="Hage H."/>
            <person name="Chaduli D."/>
            <person name="Favel A."/>
            <person name="Grisel S."/>
            <person name="Henrissat B."/>
            <person name="Herpoel-Gimbert I."/>
            <person name="Ruiz-Duenas F.J."/>
            <person name="Chevret D."/>
            <person name="Hainaut M."/>
            <person name="Lin J."/>
            <person name="Wang M."/>
            <person name="Pangilinan J."/>
            <person name="Lipzen A."/>
            <person name="Lesage-Meessen L."/>
            <person name="Navarro D."/>
            <person name="Riley R."/>
            <person name="Grigoriev I.V."/>
            <person name="Zhou S."/>
            <person name="Raouche S."/>
            <person name="Rosso M.N."/>
        </authorList>
    </citation>
    <scope>NUCLEOTIDE SEQUENCE [LARGE SCALE GENOMIC DNA]</scope>
    <source>
        <strain evidence="2 3">BRFM 1820</strain>
    </source>
</reference>
<feature type="compositionally biased region" description="Low complexity" evidence="1">
    <location>
        <begin position="178"/>
        <end position="198"/>
    </location>
</feature>
<feature type="compositionally biased region" description="Polar residues" evidence="1">
    <location>
        <begin position="219"/>
        <end position="228"/>
    </location>
</feature>
<feature type="region of interest" description="Disordered" evidence="1">
    <location>
        <begin position="130"/>
        <end position="149"/>
    </location>
</feature>
<feature type="non-terminal residue" evidence="2">
    <location>
        <position position="351"/>
    </location>
</feature>
<dbReference type="STRING" id="139420.A0A371CH18"/>
<protein>
    <submittedName>
        <fullName evidence="2">Uncharacterized protein</fullName>
    </submittedName>
</protein>
<evidence type="ECO:0000313" key="2">
    <source>
        <dbReference type="EMBL" id="RDX39572.1"/>
    </source>
</evidence>
<keyword evidence="3" id="KW-1185">Reference proteome</keyword>
<dbReference type="EMBL" id="KZ857743">
    <property type="protein sequence ID" value="RDX39572.1"/>
    <property type="molecule type" value="Genomic_DNA"/>
</dbReference>